<reference evidence="1 2" key="1">
    <citation type="journal article" date="2019" name="Commun. Biol.">
        <title>The bagworm genome reveals a unique fibroin gene that provides high tensile strength.</title>
        <authorList>
            <person name="Kono N."/>
            <person name="Nakamura H."/>
            <person name="Ohtoshi R."/>
            <person name="Tomita M."/>
            <person name="Numata K."/>
            <person name="Arakawa K."/>
        </authorList>
    </citation>
    <scope>NUCLEOTIDE SEQUENCE [LARGE SCALE GENOMIC DNA]</scope>
</reference>
<keyword evidence="2" id="KW-1185">Reference proteome</keyword>
<dbReference type="AlphaFoldDB" id="A0A4C1VC37"/>
<dbReference type="Proteomes" id="UP000299102">
    <property type="component" value="Unassembled WGS sequence"/>
</dbReference>
<sequence length="122" mass="13997">MDELSVKFLLCADDQVILTLSACGLQEMINKMILLKSFYLSSLINNSVKKKGMKLNISKTKVMIFERGESTTECNILKEDEKVEQVKEFVYLGSLFTNDGKRDRDIERRVNAGNEVNTRYYG</sequence>
<gene>
    <name evidence="1" type="ORF">EVAR_4327_1</name>
</gene>
<dbReference type="EMBL" id="BGZK01000315">
    <property type="protein sequence ID" value="GBP36183.1"/>
    <property type="molecule type" value="Genomic_DNA"/>
</dbReference>
<comment type="caution">
    <text evidence="1">The sequence shown here is derived from an EMBL/GenBank/DDBJ whole genome shotgun (WGS) entry which is preliminary data.</text>
</comment>
<dbReference type="OrthoDB" id="425681at2759"/>
<dbReference type="PANTHER" id="PTHR47027">
    <property type="entry name" value="REVERSE TRANSCRIPTASE DOMAIN-CONTAINING PROTEIN"/>
    <property type="match status" value="1"/>
</dbReference>
<dbReference type="STRING" id="151549.A0A4C1VC37"/>
<name>A0A4C1VC37_EUMVA</name>
<accession>A0A4C1VC37</accession>
<evidence type="ECO:0000313" key="1">
    <source>
        <dbReference type="EMBL" id="GBP36183.1"/>
    </source>
</evidence>
<proteinExistence type="predicted"/>
<protein>
    <recommendedName>
        <fullName evidence="3">Reverse transcriptase domain-containing protein</fullName>
    </recommendedName>
</protein>
<evidence type="ECO:0000313" key="2">
    <source>
        <dbReference type="Proteomes" id="UP000299102"/>
    </source>
</evidence>
<dbReference type="PANTHER" id="PTHR47027:SF20">
    <property type="entry name" value="REVERSE TRANSCRIPTASE-LIKE PROTEIN WITH RNA-DIRECTED DNA POLYMERASE DOMAIN"/>
    <property type="match status" value="1"/>
</dbReference>
<organism evidence="1 2">
    <name type="scientific">Eumeta variegata</name>
    <name type="common">Bagworm moth</name>
    <name type="synonym">Eumeta japonica</name>
    <dbReference type="NCBI Taxonomy" id="151549"/>
    <lineage>
        <taxon>Eukaryota</taxon>
        <taxon>Metazoa</taxon>
        <taxon>Ecdysozoa</taxon>
        <taxon>Arthropoda</taxon>
        <taxon>Hexapoda</taxon>
        <taxon>Insecta</taxon>
        <taxon>Pterygota</taxon>
        <taxon>Neoptera</taxon>
        <taxon>Endopterygota</taxon>
        <taxon>Lepidoptera</taxon>
        <taxon>Glossata</taxon>
        <taxon>Ditrysia</taxon>
        <taxon>Tineoidea</taxon>
        <taxon>Psychidae</taxon>
        <taxon>Oiketicinae</taxon>
        <taxon>Eumeta</taxon>
    </lineage>
</organism>
<evidence type="ECO:0008006" key="3">
    <source>
        <dbReference type="Google" id="ProtNLM"/>
    </source>
</evidence>